<gene>
    <name evidence="2" type="ORF">F2Q70_00017281</name>
</gene>
<accession>A0A8S9HVA0</accession>
<sequence length="127" mass="14310">MFKVVNEGGSNNNSTNQNNHDASNNHNRLQVRSFMHRDSPYQLVGKQGAMTFELNKPDLELHPYPPIFHKQPSLGFDYYSGLPRDRESVASEALKYQQACEPGLEVGTCETVANHNHQQGLVNGQDR</sequence>
<feature type="compositionally biased region" description="Low complexity" evidence="1">
    <location>
        <begin position="1"/>
        <end position="27"/>
    </location>
</feature>
<organism evidence="2">
    <name type="scientific">Brassica cretica</name>
    <name type="common">Mustard</name>
    <dbReference type="NCBI Taxonomy" id="69181"/>
    <lineage>
        <taxon>Eukaryota</taxon>
        <taxon>Viridiplantae</taxon>
        <taxon>Streptophyta</taxon>
        <taxon>Embryophyta</taxon>
        <taxon>Tracheophyta</taxon>
        <taxon>Spermatophyta</taxon>
        <taxon>Magnoliopsida</taxon>
        <taxon>eudicotyledons</taxon>
        <taxon>Gunneridae</taxon>
        <taxon>Pentapetalae</taxon>
        <taxon>rosids</taxon>
        <taxon>malvids</taxon>
        <taxon>Brassicales</taxon>
        <taxon>Brassicaceae</taxon>
        <taxon>Brassiceae</taxon>
        <taxon>Brassica</taxon>
    </lineage>
</organism>
<dbReference type="EMBL" id="QGKY02001250">
    <property type="protein sequence ID" value="KAF2561017.1"/>
    <property type="molecule type" value="Genomic_DNA"/>
</dbReference>
<protein>
    <submittedName>
        <fullName evidence="2">Uncharacterized protein</fullName>
    </submittedName>
</protein>
<proteinExistence type="predicted"/>
<evidence type="ECO:0000313" key="2">
    <source>
        <dbReference type="EMBL" id="KAF2561017.1"/>
    </source>
</evidence>
<feature type="region of interest" description="Disordered" evidence="1">
    <location>
        <begin position="1"/>
        <end position="28"/>
    </location>
</feature>
<reference evidence="2" key="1">
    <citation type="submission" date="2019-12" db="EMBL/GenBank/DDBJ databases">
        <title>Genome sequencing and annotation of Brassica cretica.</title>
        <authorList>
            <person name="Studholme D.J."/>
            <person name="Sarris P.F."/>
        </authorList>
    </citation>
    <scope>NUCLEOTIDE SEQUENCE</scope>
    <source>
        <strain evidence="2">PFS-102/07</strain>
        <tissue evidence="2">Leaf</tissue>
    </source>
</reference>
<name>A0A8S9HVA0_BRACR</name>
<evidence type="ECO:0000256" key="1">
    <source>
        <dbReference type="SAM" id="MobiDB-lite"/>
    </source>
</evidence>
<comment type="caution">
    <text evidence="2">The sequence shown here is derived from an EMBL/GenBank/DDBJ whole genome shotgun (WGS) entry which is preliminary data.</text>
</comment>
<dbReference type="AlphaFoldDB" id="A0A8S9HVA0"/>